<dbReference type="Proteomes" id="UP001219525">
    <property type="component" value="Unassembled WGS sequence"/>
</dbReference>
<gene>
    <name evidence="2" type="ORF">GGX14DRAFT_80391</name>
</gene>
<keyword evidence="1" id="KW-0472">Membrane</keyword>
<keyword evidence="1" id="KW-1133">Transmembrane helix</keyword>
<organism evidence="2 3">
    <name type="scientific">Mycena pura</name>
    <dbReference type="NCBI Taxonomy" id="153505"/>
    <lineage>
        <taxon>Eukaryota</taxon>
        <taxon>Fungi</taxon>
        <taxon>Dikarya</taxon>
        <taxon>Basidiomycota</taxon>
        <taxon>Agaricomycotina</taxon>
        <taxon>Agaricomycetes</taxon>
        <taxon>Agaricomycetidae</taxon>
        <taxon>Agaricales</taxon>
        <taxon>Marasmiineae</taxon>
        <taxon>Mycenaceae</taxon>
        <taxon>Mycena</taxon>
    </lineage>
</organism>
<keyword evidence="1" id="KW-0812">Transmembrane</keyword>
<proteinExistence type="predicted"/>
<accession>A0AAD6VM49</accession>
<reference evidence="2" key="1">
    <citation type="submission" date="2023-03" db="EMBL/GenBank/DDBJ databases">
        <title>Massive genome expansion in bonnet fungi (Mycena s.s.) driven by repeated elements and novel gene families across ecological guilds.</title>
        <authorList>
            <consortium name="Lawrence Berkeley National Laboratory"/>
            <person name="Harder C.B."/>
            <person name="Miyauchi S."/>
            <person name="Viragh M."/>
            <person name="Kuo A."/>
            <person name="Thoen E."/>
            <person name="Andreopoulos B."/>
            <person name="Lu D."/>
            <person name="Skrede I."/>
            <person name="Drula E."/>
            <person name="Henrissat B."/>
            <person name="Morin E."/>
            <person name="Kohler A."/>
            <person name="Barry K."/>
            <person name="LaButti K."/>
            <person name="Morin E."/>
            <person name="Salamov A."/>
            <person name="Lipzen A."/>
            <person name="Mereny Z."/>
            <person name="Hegedus B."/>
            <person name="Baldrian P."/>
            <person name="Stursova M."/>
            <person name="Weitz H."/>
            <person name="Taylor A."/>
            <person name="Grigoriev I.V."/>
            <person name="Nagy L.G."/>
            <person name="Martin F."/>
            <person name="Kauserud H."/>
        </authorList>
    </citation>
    <scope>NUCLEOTIDE SEQUENCE</scope>
    <source>
        <strain evidence="2">9144</strain>
    </source>
</reference>
<name>A0AAD6VM49_9AGAR</name>
<sequence>MNYTELYEITVNYRITNFTSPLRFFTCDYPALPFLKIYLALMTAYHGLSVDYHSLSLLYFQFTLLFSARHTGCYMEKMYINKRR</sequence>
<dbReference type="AlphaFoldDB" id="A0AAD6VM49"/>
<comment type="caution">
    <text evidence="2">The sequence shown here is derived from an EMBL/GenBank/DDBJ whole genome shotgun (WGS) entry which is preliminary data.</text>
</comment>
<evidence type="ECO:0000313" key="2">
    <source>
        <dbReference type="EMBL" id="KAJ7213562.1"/>
    </source>
</evidence>
<keyword evidence="3" id="KW-1185">Reference proteome</keyword>
<feature type="transmembrane region" description="Helical" evidence="1">
    <location>
        <begin position="57"/>
        <end position="75"/>
    </location>
</feature>
<protein>
    <submittedName>
        <fullName evidence="2">Uncharacterized protein</fullName>
    </submittedName>
</protein>
<dbReference type="EMBL" id="JARJCW010000021">
    <property type="protein sequence ID" value="KAJ7213562.1"/>
    <property type="molecule type" value="Genomic_DNA"/>
</dbReference>
<evidence type="ECO:0000256" key="1">
    <source>
        <dbReference type="SAM" id="Phobius"/>
    </source>
</evidence>
<evidence type="ECO:0000313" key="3">
    <source>
        <dbReference type="Proteomes" id="UP001219525"/>
    </source>
</evidence>